<dbReference type="GO" id="GO:0016807">
    <property type="term" value="F:cysteine-type carboxypeptidase activity"/>
    <property type="evidence" value="ECO:0007669"/>
    <property type="project" value="TreeGrafter"/>
</dbReference>
<feature type="region of interest" description="Disordered" evidence="1">
    <location>
        <begin position="364"/>
        <end position="411"/>
    </location>
</feature>
<dbReference type="GO" id="GO:0004843">
    <property type="term" value="F:cysteine-type deubiquitinase activity"/>
    <property type="evidence" value="ECO:0007669"/>
    <property type="project" value="InterPro"/>
</dbReference>
<dbReference type="OrthoDB" id="10261212at2759"/>
<organism evidence="3 4">
    <name type="scientific">[Candida] subhashii</name>
    <dbReference type="NCBI Taxonomy" id="561895"/>
    <lineage>
        <taxon>Eukaryota</taxon>
        <taxon>Fungi</taxon>
        <taxon>Dikarya</taxon>
        <taxon>Ascomycota</taxon>
        <taxon>Saccharomycotina</taxon>
        <taxon>Pichiomycetes</taxon>
        <taxon>Debaryomycetaceae</taxon>
        <taxon>Spathaspora</taxon>
    </lineage>
</organism>
<sequence length="411" mass="47158">MSTSNNTQLDHSKVKFPIKIIHWSLDYSGDDDSKLATPILLQEKNGPCPLIALINTLLLKAEEQIRHNTRNEIKITSIEEKKLIGVLEFKNFLMNQYNISTNIDLSTLLSHLGDLLLIYVEESGYHYEVDKLLANLPLLHTGLSVDPNLLTGDFTPNDIATTLFKLFDLKLKHGWVINQIDNENIEWNSDQQQTSSPTSSPKIDNYAHVVDLFNKLQTFDQIQDFLLDSSPSVEDNGVVDTLDHFQDKRLVQKWLDLNKTQLTQIGLNRLNFNLLKGEFIVFFRNNHFNTLFKKDEQEFYILLTDASFTSKSSKIIWQSLNSVSGNDDLFFTGDFLPILDIDQDLPPHDETHGSDYLLSKQLQEEEDQRMAKEMQASYNKPKPKEQPPVTKSSDSKEEKKKKKKKLGCVIT</sequence>
<accession>A0A8J5QM84</accession>
<feature type="domain" description="MINDY deubiquitinase" evidence="2">
    <location>
        <begin position="16"/>
        <end position="335"/>
    </location>
</feature>
<dbReference type="InterPro" id="IPR033979">
    <property type="entry name" value="MINDY_domain"/>
</dbReference>
<protein>
    <recommendedName>
        <fullName evidence="2">MINDY deubiquitinase domain-containing protein</fullName>
    </recommendedName>
</protein>
<reference evidence="3 4" key="1">
    <citation type="journal article" date="2021" name="DNA Res.">
        <title>Genome analysis of Candida subhashii reveals its hybrid nature and dual mitochondrial genome conformations.</title>
        <authorList>
            <person name="Mixao V."/>
            <person name="Hegedusova E."/>
            <person name="Saus E."/>
            <person name="Pryszcz L.P."/>
            <person name="Cillingova A."/>
            <person name="Nosek J."/>
            <person name="Gabaldon T."/>
        </authorList>
    </citation>
    <scope>NUCLEOTIDE SEQUENCE [LARGE SCALE GENOMIC DNA]</scope>
    <source>
        <strain evidence="3 4">CBS 10753</strain>
    </source>
</reference>
<proteinExistence type="predicted"/>
<evidence type="ECO:0000313" key="4">
    <source>
        <dbReference type="Proteomes" id="UP000694255"/>
    </source>
</evidence>
<dbReference type="GO" id="GO:1990380">
    <property type="term" value="F:K48-linked deubiquitinase activity"/>
    <property type="evidence" value="ECO:0007669"/>
    <property type="project" value="InterPro"/>
</dbReference>
<dbReference type="GO" id="GO:0071108">
    <property type="term" value="P:protein K48-linked deubiquitination"/>
    <property type="evidence" value="ECO:0007669"/>
    <property type="project" value="TreeGrafter"/>
</dbReference>
<dbReference type="Proteomes" id="UP000694255">
    <property type="component" value="Unassembled WGS sequence"/>
</dbReference>
<keyword evidence="4" id="KW-1185">Reference proteome</keyword>
<dbReference type="EMBL" id="JAGSYN010000144">
    <property type="protein sequence ID" value="KAG7663131.1"/>
    <property type="molecule type" value="Genomic_DNA"/>
</dbReference>
<name>A0A8J5QM84_9ASCO</name>
<comment type="caution">
    <text evidence="3">The sequence shown here is derived from an EMBL/GenBank/DDBJ whole genome shotgun (WGS) entry which is preliminary data.</text>
</comment>
<dbReference type="GO" id="GO:0071944">
    <property type="term" value="C:cell periphery"/>
    <property type="evidence" value="ECO:0007669"/>
    <property type="project" value="TreeGrafter"/>
</dbReference>
<dbReference type="InterPro" id="IPR007518">
    <property type="entry name" value="MINDY"/>
</dbReference>
<dbReference type="GeneID" id="73470110"/>
<dbReference type="PANTHER" id="PTHR18063:SF6">
    <property type="entry name" value="UBIQUITIN CARBOXYL-TERMINAL HYDROLASE"/>
    <property type="match status" value="1"/>
</dbReference>
<gene>
    <name evidence="3" type="ORF">J8A68_003309</name>
</gene>
<evidence type="ECO:0000256" key="1">
    <source>
        <dbReference type="SAM" id="MobiDB-lite"/>
    </source>
</evidence>
<feature type="compositionally biased region" description="Basic residues" evidence="1">
    <location>
        <begin position="399"/>
        <end position="411"/>
    </location>
</feature>
<evidence type="ECO:0000313" key="3">
    <source>
        <dbReference type="EMBL" id="KAG7663131.1"/>
    </source>
</evidence>
<dbReference type="PANTHER" id="PTHR18063">
    <property type="entry name" value="NF-E2 INDUCIBLE PROTEIN"/>
    <property type="match status" value="1"/>
</dbReference>
<dbReference type="Pfam" id="PF04424">
    <property type="entry name" value="MINDY_DUB"/>
    <property type="match status" value="1"/>
</dbReference>
<dbReference type="RefSeq" id="XP_049263363.1">
    <property type="nucleotide sequence ID" value="XM_049407152.1"/>
</dbReference>
<dbReference type="GO" id="GO:0005829">
    <property type="term" value="C:cytosol"/>
    <property type="evidence" value="ECO:0007669"/>
    <property type="project" value="TreeGrafter"/>
</dbReference>
<evidence type="ECO:0000259" key="2">
    <source>
        <dbReference type="Pfam" id="PF04424"/>
    </source>
</evidence>
<dbReference type="AlphaFoldDB" id="A0A8J5QM84"/>